<name>A0ABP7TJH2_9BURK</name>
<dbReference type="Gene3D" id="1.20.1110.10">
    <property type="entry name" value="Calcium-transporting ATPase, transmembrane domain"/>
    <property type="match status" value="1"/>
</dbReference>
<evidence type="ECO:0000313" key="2">
    <source>
        <dbReference type="Proteomes" id="UP001501353"/>
    </source>
</evidence>
<protein>
    <submittedName>
        <fullName evidence="1">Uncharacterized protein</fullName>
    </submittedName>
</protein>
<dbReference type="EMBL" id="BAAAZE010000010">
    <property type="protein sequence ID" value="GAA4027239.1"/>
    <property type="molecule type" value="Genomic_DNA"/>
</dbReference>
<evidence type="ECO:0000313" key="1">
    <source>
        <dbReference type="EMBL" id="GAA4027239.1"/>
    </source>
</evidence>
<dbReference type="RefSeq" id="WP_344763851.1">
    <property type="nucleotide sequence ID" value="NZ_BAAAZE010000010.1"/>
</dbReference>
<reference evidence="2" key="1">
    <citation type="journal article" date="2019" name="Int. J. Syst. Evol. Microbiol.">
        <title>The Global Catalogue of Microorganisms (GCM) 10K type strain sequencing project: providing services to taxonomists for standard genome sequencing and annotation.</title>
        <authorList>
            <consortium name="The Broad Institute Genomics Platform"/>
            <consortium name="The Broad Institute Genome Sequencing Center for Infectious Disease"/>
            <person name="Wu L."/>
            <person name="Ma J."/>
        </authorList>
    </citation>
    <scope>NUCLEOTIDE SEQUENCE [LARGE SCALE GENOMIC DNA]</scope>
    <source>
        <strain evidence="2">JCM 16673</strain>
    </source>
</reference>
<comment type="caution">
    <text evidence="1">The sequence shown here is derived from an EMBL/GenBank/DDBJ whole genome shotgun (WGS) entry which is preliminary data.</text>
</comment>
<keyword evidence="2" id="KW-1185">Reference proteome</keyword>
<accession>A0ABP7TJH2</accession>
<proteinExistence type="predicted"/>
<dbReference type="InterPro" id="IPR023298">
    <property type="entry name" value="ATPase_P-typ_TM_dom_sf"/>
</dbReference>
<dbReference type="Proteomes" id="UP001501353">
    <property type="component" value="Unassembled WGS sequence"/>
</dbReference>
<gene>
    <name evidence="1" type="ORF">GCM10022212_26670</name>
</gene>
<organism evidence="1 2">
    <name type="scientific">Actimicrobium antarcticum</name>
    <dbReference type="NCBI Taxonomy" id="1051899"/>
    <lineage>
        <taxon>Bacteria</taxon>
        <taxon>Pseudomonadati</taxon>
        <taxon>Pseudomonadota</taxon>
        <taxon>Betaproteobacteria</taxon>
        <taxon>Burkholderiales</taxon>
        <taxon>Oxalobacteraceae</taxon>
        <taxon>Actimicrobium</taxon>
    </lineage>
</organism>
<sequence length="124" mass="13224">MHGDAALAVTVRSTSAYAGFAPGYKLRIFDALQADDNFATIVVAMREGRAILDNIHKVLRYQLPSNMGEVLTVFPGLVEAGVIRLKATDGGNRGAAAAGHAARAAQAHHRIAPRARNGCRPQHR</sequence>
<dbReference type="SUPFAM" id="SSF81665">
    <property type="entry name" value="Calcium ATPase, transmembrane domain M"/>
    <property type="match status" value="1"/>
</dbReference>